<evidence type="ECO:0000256" key="1">
    <source>
        <dbReference type="PROSITE-ProRule" id="PRU00285"/>
    </source>
</evidence>
<reference evidence="4 5" key="1">
    <citation type="submission" date="2019-03" db="EMBL/GenBank/DDBJ databases">
        <title>Genomic Encyclopedia of Type Strains, Phase IV (KMG-IV): sequencing the most valuable type-strain genomes for metagenomic binning, comparative biology and taxonomic classification.</title>
        <authorList>
            <person name="Goeker M."/>
        </authorList>
    </citation>
    <scope>NUCLEOTIDE SEQUENCE [LARGE SCALE GENOMIC DNA]</scope>
    <source>
        <strain evidence="4 5">DSM 103923</strain>
    </source>
</reference>
<dbReference type="Proteomes" id="UP000295135">
    <property type="component" value="Unassembled WGS sequence"/>
</dbReference>
<dbReference type="RefSeq" id="WP_126461430.1">
    <property type="nucleotide sequence ID" value="NZ_AP018721.1"/>
</dbReference>
<dbReference type="SUPFAM" id="SSF49764">
    <property type="entry name" value="HSP20-like chaperones"/>
    <property type="match status" value="1"/>
</dbReference>
<evidence type="ECO:0000259" key="3">
    <source>
        <dbReference type="PROSITE" id="PS01031"/>
    </source>
</evidence>
<evidence type="ECO:0000313" key="4">
    <source>
        <dbReference type="EMBL" id="TCS70540.1"/>
    </source>
</evidence>
<keyword evidence="5" id="KW-1185">Reference proteome</keyword>
<sequence>MKLEQVKESVQSFWDNVAEGWRHLWHSASGALTRFKPGDKTDLPGPVEVDDVSWLPSRGWSMLGGDVFEDDKRLVVRLEVPGLEKEDIDIQVTDDALIVSGEKRFQKEDTQGRWRVMQCAYGSFRRVVPLPLPVKAEAARASYRNGVLKVELPKQVESRPRAISVKID</sequence>
<dbReference type="InterPro" id="IPR008978">
    <property type="entry name" value="HSP20-like_chaperone"/>
</dbReference>
<name>A0A4R3JT66_9PROT</name>
<dbReference type="Gene3D" id="2.60.40.790">
    <property type="match status" value="1"/>
</dbReference>
<comment type="caution">
    <text evidence="4">The sequence shown here is derived from an EMBL/GenBank/DDBJ whole genome shotgun (WGS) entry which is preliminary data.</text>
</comment>
<proteinExistence type="inferred from homology"/>
<feature type="domain" description="SHSP" evidence="3">
    <location>
        <begin position="56"/>
        <end position="168"/>
    </location>
</feature>
<dbReference type="PANTHER" id="PTHR11527">
    <property type="entry name" value="HEAT-SHOCK PROTEIN 20 FAMILY MEMBER"/>
    <property type="match status" value="1"/>
</dbReference>
<evidence type="ECO:0000256" key="2">
    <source>
        <dbReference type="RuleBase" id="RU003616"/>
    </source>
</evidence>
<accession>A0A4R3JT66</accession>
<dbReference type="PROSITE" id="PS01031">
    <property type="entry name" value="SHSP"/>
    <property type="match status" value="1"/>
</dbReference>
<dbReference type="Pfam" id="PF00011">
    <property type="entry name" value="HSP20"/>
    <property type="match status" value="1"/>
</dbReference>
<organism evidence="4 5">
    <name type="scientific">Sulfuritortus calidifontis</name>
    <dbReference type="NCBI Taxonomy" id="1914471"/>
    <lineage>
        <taxon>Bacteria</taxon>
        <taxon>Pseudomonadati</taxon>
        <taxon>Pseudomonadota</taxon>
        <taxon>Betaproteobacteria</taxon>
        <taxon>Nitrosomonadales</taxon>
        <taxon>Thiobacillaceae</taxon>
        <taxon>Sulfuritortus</taxon>
    </lineage>
</organism>
<dbReference type="EMBL" id="SLZY01000015">
    <property type="protein sequence ID" value="TCS70540.1"/>
    <property type="molecule type" value="Genomic_DNA"/>
</dbReference>
<dbReference type="AlphaFoldDB" id="A0A4R3JT66"/>
<dbReference type="OrthoDB" id="9808910at2"/>
<evidence type="ECO:0000313" key="5">
    <source>
        <dbReference type="Proteomes" id="UP000295135"/>
    </source>
</evidence>
<dbReference type="CDD" id="cd06464">
    <property type="entry name" value="ACD_sHsps-like"/>
    <property type="match status" value="1"/>
</dbReference>
<comment type="similarity">
    <text evidence="1 2">Belongs to the small heat shock protein (HSP20) family.</text>
</comment>
<dbReference type="InterPro" id="IPR002068">
    <property type="entry name" value="A-crystallin/Hsp20_dom"/>
</dbReference>
<protein>
    <submittedName>
        <fullName evidence="4">Heat shock protein Hsp20</fullName>
    </submittedName>
</protein>
<dbReference type="InterPro" id="IPR031107">
    <property type="entry name" value="Small_HSP"/>
</dbReference>
<gene>
    <name evidence="4" type="ORF">EDC61_1157</name>
</gene>
<keyword evidence="4" id="KW-0346">Stress response</keyword>